<dbReference type="EMBL" id="QRZG01000014">
    <property type="protein sequence ID" value="RGV53868.1"/>
    <property type="molecule type" value="Genomic_DNA"/>
</dbReference>
<gene>
    <name evidence="2" type="ORF">DWW09_09825</name>
</gene>
<evidence type="ECO:0000259" key="1">
    <source>
        <dbReference type="PROSITE" id="PS51750"/>
    </source>
</evidence>
<dbReference type="Pfam" id="PF02498">
    <property type="entry name" value="Bro-N"/>
    <property type="match status" value="1"/>
</dbReference>
<dbReference type="InterPro" id="IPR058744">
    <property type="entry name" value="BstA-like_C"/>
</dbReference>
<dbReference type="RefSeq" id="WP_118046818.1">
    <property type="nucleotide sequence ID" value="NZ_JAQCUW010000015.1"/>
</dbReference>
<proteinExistence type="predicted"/>
<sequence length="262" mass="30472">MNYLIFKYDEMDGSSISNVSTDILTVEIDGEPWFVASDVCNLLGLTNPTESLSSLDEDERLTSVILRAGQNRKVNLISESGLYSLVFKSRKPFAKKFCKWITKVVIPSIRRTGRYGIDRGEIPNFVVRYNDNWDRVDKGYFSVINELFVRLYGRFHHVGYEIPNKAFDGKEIRPDVSVGKCFSAYLKLHHPELTDKHKPYKHKFPSGMELDARQYENVLLPIFIQYVDEEWIPNHAERYFKTRDTKALDYLPKLLESKKKTA</sequence>
<dbReference type="InterPro" id="IPR003497">
    <property type="entry name" value="BRO_N_domain"/>
</dbReference>
<reference evidence="2 3" key="1">
    <citation type="submission" date="2018-08" db="EMBL/GenBank/DDBJ databases">
        <title>A genome reference for cultivated species of the human gut microbiota.</title>
        <authorList>
            <person name="Zou Y."/>
            <person name="Xue W."/>
            <person name="Luo G."/>
        </authorList>
    </citation>
    <scope>NUCLEOTIDE SEQUENCE [LARGE SCALE GENOMIC DNA]</scope>
    <source>
        <strain evidence="2 3">AF14-27</strain>
    </source>
</reference>
<dbReference type="Pfam" id="PF26567">
    <property type="entry name" value="BstA_C"/>
    <property type="match status" value="1"/>
</dbReference>
<protein>
    <recommendedName>
        <fullName evidence="1">Bro-N domain-containing protein</fullName>
    </recommendedName>
</protein>
<evidence type="ECO:0000313" key="3">
    <source>
        <dbReference type="Proteomes" id="UP000284366"/>
    </source>
</evidence>
<accession>A0A412Y939</accession>
<feature type="domain" description="Bro-N" evidence="1">
    <location>
        <begin position="10"/>
        <end position="113"/>
    </location>
</feature>
<name>A0A412Y939_9BACE</name>
<dbReference type="PROSITE" id="PS51750">
    <property type="entry name" value="BRO_N"/>
    <property type="match status" value="1"/>
</dbReference>
<organism evidence="2 3">
    <name type="scientific">Bacteroides clarus</name>
    <dbReference type="NCBI Taxonomy" id="626929"/>
    <lineage>
        <taxon>Bacteria</taxon>
        <taxon>Pseudomonadati</taxon>
        <taxon>Bacteroidota</taxon>
        <taxon>Bacteroidia</taxon>
        <taxon>Bacteroidales</taxon>
        <taxon>Bacteroidaceae</taxon>
        <taxon>Bacteroides</taxon>
    </lineage>
</organism>
<evidence type="ECO:0000313" key="2">
    <source>
        <dbReference type="EMBL" id="RGV53868.1"/>
    </source>
</evidence>
<dbReference type="Proteomes" id="UP000284366">
    <property type="component" value="Unassembled WGS sequence"/>
</dbReference>
<dbReference type="PANTHER" id="PTHR36180:SF2">
    <property type="entry name" value="BRO FAMILY PROTEIN"/>
    <property type="match status" value="1"/>
</dbReference>
<dbReference type="AlphaFoldDB" id="A0A412Y939"/>
<dbReference type="SMART" id="SM01040">
    <property type="entry name" value="Bro-N"/>
    <property type="match status" value="1"/>
</dbReference>
<dbReference type="PANTHER" id="PTHR36180">
    <property type="entry name" value="DNA-BINDING PROTEIN-RELATED-RELATED"/>
    <property type="match status" value="1"/>
</dbReference>
<comment type="caution">
    <text evidence="2">The sequence shown here is derived from an EMBL/GenBank/DDBJ whole genome shotgun (WGS) entry which is preliminary data.</text>
</comment>